<dbReference type="InterPro" id="IPR001228">
    <property type="entry name" value="IspD"/>
</dbReference>
<dbReference type="NCBIfam" id="NF001186">
    <property type="entry name" value="PRK00155.2-3"/>
    <property type="match status" value="1"/>
</dbReference>
<evidence type="ECO:0000256" key="3">
    <source>
        <dbReference type="HAMAP-Rule" id="MF_00108"/>
    </source>
</evidence>
<accession>A0A7L5E0W3</accession>
<dbReference type="InterPro" id="IPR029044">
    <property type="entry name" value="Nucleotide-diphossugar_trans"/>
</dbReference>
<dbReference type="InterPro" id="IPR034683">
    <property type="entry name" value="IspD/TarI"/>
</dbReference>
<dbReference type="HAMAP" id="MF_00108">
    <property type="entry name" value="IspD"/>
    <property type="match status" value="1"/>
</dbReference>
<name>A0A7L5E0W3_9SPHI</name>
<dbReference type="PANTHER" id="PTHR32125:SF4">
    <property type="entry name" value="2-C-METHYL-D-ERYTHRITOL 4-PHOSPHATE CYTIDYLYLTRANSFERASE, CHLOROPLASTIC"/>
    <property type="match status" value="1"/>
</dbReference>
<dbReference type="PANTHER" id="PTHR32125">
    <property type="entry name" value="2-C-METHYL-D-ERYTHRITOL 4-PHOSPHATE CYTIDYLYLTRANSFERASE, CHLOROPLASTIC"/>
    <property type="match status" value="1"/>
</dbReference>
<dbReference type="AlphaFoldDB" id="A0A7L5E0W3"/>
<reference evidence="4 5" key="1">
    <citation type="submission" date="2020-04" db="EMBL/GenBank/DDBJ databases">
        <title>Genome sequencing of novel species.</title>
        <authorList>
            <person name="Heo J."/>
            <person name="Kim S.-J."/>
            <person name="Kim J.-S."/>
            <person name="Hong S.-B."/>
            <person name="Kwon S.-W."/>
        </authorList>
    </citation>
    <scope>NUCLEOTIDE SEQUENCE [LARGE SCALE GENOMIC DNA]</scope>
    <source>
        <strain evidence="4 5">F39-2</strain>
    </source>
</reference>
<protein>
    <recommendedName>
        <fullName evidence="3">2-C-methyl-D-erythritol 4-phosphate cytidylyltransferase</fullName>
        <ecNumber evidence="3">2.7.7.60</ecNumber>
    </recommendedName>
    <alternativeName>
        <fullName evidence="3">4-diphosphocytidyl-2C-methyl-D-erythritol synthase</fullName>
    </alternativeName>
    <alternativeName>
        <fullName evidence="3">MEP cytidylyltransferase</fullName>
        <shortName evidence="3">MCT</shortName>
    </alternativeName>
</protein>
<evidence type="ECO:0000256" key="1">
    <source>
        <dbReference type="ARBA" id="ARBA00022679"/>
    </source>
</evidence>
<feature type="site" description="Transition state stabilizer" evidence="3">
    <location>
        <position position="27"/>
    </location>
</feature>
<comment type="catalytic activity">
    <reaction evidence="3">
        <text>2-C-methyl-D-erythritol 4-phosphate + CTP + H(+) = 4-CDP-2-C-methyl-D-erythritol + diphosphate</text>
        <dbReference type="Rhea" id="RHEA:13429"/>
        <dbReference type="ChEBI" id="CHEBI:15378"/>
        <dbReference type="ChEBI" id="CHEBI:33019"/>
        <dbReference type="ChEBI" id="CHEBI:37563"/>
        <dbReference type="ChEBI" id="CHEBI:57823"/>
        <dbReference type="ChEBI" id="CHEBI:58262"/>
        <dbReference type="EC" id="2.7.7.60"/>
    </reaction>
</comment>
<dbReference type="Pfam" id="PF01128">
    <property type="entry name" value="IspD"/>
    <property type="match status" value="1"/>
</dbReference>
<dbReference type="GO" id="GO:0019288">
    <property type="term" value="P:isopentenyl diphosphate biosynthetic process, methylerythritol 4-phosphate pathway"/>
    <property type="evidence" value="ECO:0007669"/>
    <property type="project" value="UniProtKB-UniRule"/>
</dbReference>
<dbReference type="KEGG" id="mrob:HH214_00555"/>
<dbReference type="CDD" id="cd02516">
    <property type="entry name" value="CDP-ME_synthetase"/>
    <property type="match status" value="1"/>
</dbReference>
<dbReference type="RefSeq" id="WP_169605482.1">
    <property type="nucleotide sequence ID" value="NZ_CP051682.1"/>
</dbReference>
<gene>
    <name evidence="3" type="primary">ispD</name>
    <name evidence="4" type="ORF">HH214_00555</name>
</gene>
<comment type="function">
    <text evidence="3">Catalyzes the formation of 4-diphosphocytidyl-2-C-methyl-D-erythritol from CTP and 2-C-methyl-D-erythritol 4-phosphate (MEP).</text>
</comment>
<organism evidence="4 5">
    <name type="scientific">Mucilaginibacter robiniae</name>
    <dbReference type="NCBI Taxonomy" id="2728022"/>
    <lineage>
        <taxon>Bacteria</taxon>
        <taxon>Pseudomonadati</taxon>
        <taxon>Bacteroidota</taxon>
        <taxon>Sphingobacteriia</taxon>
        <taxon>Sphingobacteriales</taxon>
        <taxon>Sphingobacteriaceae</taxon>
        <taxon>Mucilaginibacter</taxon>
    </lineage>
</organism>
<dbReference type="EMBL" id="CP051682">
    <property type="protein sequence ID" value="QJD94463.1"/>
    <property type="molecule type" value="Genomic_DNA"/>
</dbReference>
<keyword evidence="2 3" id="KW-0548">Nucleotidyltransferase</keyword>
<evidence type="ECO:0000313" key="4">
    <source>
        <dbReference type="EMBL" id="QJD94463.1"/>
    </source>
</evidence>
<dbReference type="SUPFAM" id="SSF53448">
    <property type="entry name" value="Nucleotide-diphospho-sugar transferases"/>
    <property type="match status" value="1"/>
</dbReference>
<keyword evidence="5" id="KW-1185">Reference proteome</keyword>
<keyword evidence="3" id="KW-0414">Isoprene biosynthesis</keyword>
<comment type="pathway">
    <text evidence="3">Isoprenoid biosynthesis; isopentenyl diphosphate biosynthesis via DXP pathway; isopentenyl diphosphate from 1-deoxy-D-xylulose 5-phosphate: step 2/6.</text>
</comment>
<comment type="similarity">
    <text evidence="3">Belongs to the IspD/TarI cytidylyltransferase family. IspD subfamily.</text>
</comment>
<dbReference type="UniPathway" id="UPA00056">
    <property type="reaction ID" value="UER00093"/>
</dbReference>
<keyword evidence="1 3" id="KW-0808">Transferase</keyword>
<dbReference type="FunFam" id="3.90.550.10:FF:000003">
    <property type="entry name" value="2-C-methyl-D-erythritol 4-phosphate cytidylyltransferase"/>
    <property type="match status" value="1"/>
</dbReference>
<dbReference type="Gene3D" id="3.90.550.10">
    <property type="entry name" value="Spore Coat Polysaccharide Biosynthesis Protein SpsA, Chain A"/>
    <property type="match status" value="1"/>
</dbReference>
<evidence type="ECO:0000256" key="2">
    <source>
        <dbReference type="ARBA" id="ARBA00022695"/>
    </source>
</evidence>
<dbReference type="GO" id="GO:0050518">
    <property type="term" value="F:2-C-methyl-D-erythritol 4-phosphate cytidylyltransferase activity"/>
    <property type="evidence" value="ECO:0007669"/>
    <property type="project" value="UniProtKB-UniRule"/>
</dbReference>
<dbReference type="EC" id="2.7.7.60" evidence="3"/>
<feature type="site" description="Positions MEP for the nucleophilic attack" evidence="3">
    <location>
        <position position="163"/>
    </location>
</feature>
<dbReference type="InterPro" id="IPR050088">
    <property type="entry name" value="IspD/TarI_cytidylyltransf_bact"/>
</dbReference>
<feature type="site" description="Positions MEP for the nucleophilic attack" evidence="3">
    <location>
        <position position="217"/>
    </location>
</feature>
<dbReference type="NCBIfam" id="TIGR00453">
    <property type="entry name" value="ispD"/>
    <property type="match status" value="1"/>
</dbReference>
<evidence type="ECO:0000313" key="5">
    <source>
        <dbReference type="Proteomes" id="UP000503278"/>
    </source>
</evidence>
<dbReference type="Proteomes" id="UP000503278">
    <property type="component" value="Chromosome"/>
</dbReference>
<sequence>MDQVISSNSSNAQKAYAIIVAGGSGTRMQSAVPKQFLLLNGKPVLMHTLHAFSQSTYKPELIVVLPETYHSYWRELCNEHHFTITHQVVSGGATRFHSVKNGLDEVDTNSLVAIHDAVRPLISTTIIDDAYEQAMVKGSAIVCVQSRDSVRQVKENKSESLLRDEIYLVQTPQTFQAQILKQAYSYSYQESFTDDASVVEKAGHAIHIIPGSYNNFKITFPDDIAIAEFLLCKKATNL</sequence>
<feature type="site" description="Transition state stabilizer" evidence="3">
    <location>
        <position position="34"/>
    </location>
</feature>
<proteinExistence type="inferred from homology"/>